<comment type="domain">
    <text evidence="9">Region of interaction between pPR and pAP is called Amino conserved domain (ACD). The region of interaction with major capsid protein is called carboxyl conserved domain (CCD).</text>
</comment>
<comment type="function">
    <text evidence="9">Assembly protein: Plays a major role in capsid assembly. Acts as a scaffold protein by binding major capsid protein. Multimerizes in the nucleus such as major capsid protein forms the icosahedral T=16 capsid. Cleaved by assemblin after capsid completion. The cleavages products are evicted from the capsid before or during DNA packaging.</text>
</comment>
<comment type="catalytic activity">
    <reaction evidence="9">
        <text>Cleaves -Ala-|-Ser- and -Ala-|-Ala- bonds in the scaffold protein.</text>
        <dbReference type="EC" id="3.4.21.97"/>
    </reaction>
</comment>
<dbReference type="InterPro" id="IPR035443">
    <property type="entry name" value="Herpes_virus_sf"/>
</dbReference>
<accession>A0A120HQM2</accession>
<feature type="region of interest" description="Disordered" evidence="10">
    <location>
        <begin position="378"/>
        <end position="400"/>
    </location>
</feature>
<comment type="similarity">
    <text evidence="9">Belongs to the herpesviridae capsid scaffolding protein family.</text>
</comment>
<keyword evidence="4 9" id="KW-0645">Protease</keyword>
<dbReference type="Gene3D" id="3.20.16.10">
    <property type="entry name" value="Herpesvirus/Caudovirus protease domain"/>
    <property type="match status" value="1"/>
</dbReference>
<dbReference type="SUPFAM" id="SSF50789">
    <property type="entry name" value="Herpes virus serine proteinase, assemblin"/>
    <property type="match status" value="1"/>
</dbReference>
<name>A0A120HQM2_9GAMA</name>
<feature type="active site" description="Charge relay system" evidence="9">
    <location>
        <position position="134"/>
    </location>
</feature>
<feature type="active site" description="Charge relay system" evidence="9">
    <location>
        <position position="113"/>
    </location>
</feature>
<evidence type="ECO:0000256" key="5">
    <source>
        <dbReference type="ARBA" id="ARBA00022801"/>
    </source>
</evidence>
<dbReference type="GO" id="GO:0006508">
    <property type="term" value="P:proteolysis"/>
    <property type="evidence" value="ECO:0007669"/>
    <property type="project" value="UniProtKB-KW"/>
</dbReference>
<evidence type="ECO:0000256" key="3">
    <source>
        <dbReference type="ARBA" id="ARBA00022612"/>
    </source>
</evidence>
<evidence type="ECO:0000256" key="6">
    <source>
        <dbReference type="ARBA" id="ARBA00022825"/>
    </source>
</evidence>
<dbReference type="GO" id="GO:0019076">
    <property type="term" value="P:viral release from host cell"/>
    <property type="evidence" value="ECO:0007669"/>
    <property type="project" value="UniProtKB-UniRule"/>
</dbReference>
<gene>
    <name evidence="11" type="primary">ORF17</name>
    <name evidence="11" type="ORF">AOT99_gpORF17</name>
</gene>
<comment type="subcellular location">
    <molecule>Assemblin</molecule>
    <subcellularLocation>
        <location evidence="9">Host nucleus</location>
    </subcellularLocation>
</comment>
<dbReference type="EC" id="3.4.21.97" evidence="9"/>
<feature type="chain" id="PRO_5023556517" description="Capsid scaffolding protein" evidence="9">
    <location>
        <begin position="1"/>
        <end position="576"/>
    </location>
</feature>
<dbReference type="GO" id="GO:0042802">
    <property type="term" value="F:identical protein binding"/>
    <property type="evidence" value="ECO:0007669"/>
    <property type="project" value="UniProtKB-UniRule"/>
</dbReference>
<comment type="subunit">
    <molecule>Capsid scaffolding protein</molecule>
    <text evidence="9">Homomultimer. Interacts with major capsid protein.</text>
</comment>
<feature type="compositionally biased region" description="Polar residues" evidence="10">
    <location>
        <begin position="517"/>
        <end position="547"/>
    </location>
</feature>
<comment type="subunit">
    <molecule>Assembly protein</molecule>
    <text evidence="9">Homomultimer. Interacts with major capsid protein.</text>
</comment>
<keyword evidence="5 9" id="KW-0378">Hydrolase</keyword>
<feature type="region of interest" description="Disordered" evidence="10">
    <location>
        <begin position="501"/>
        <end position="558"/>
    </location>
</feature>
<dbReference type="GO" id="GO:0039708">
    <property type="term" value="P:nuclear capsid assembly"/>
    <property type="evidence" value="ECO:0007669"/>
    <property type="project" value="UniProtKB-ARBA"/>
</dbReference>
<comment type="PTM">
    <text evidence="9">Capsid scaffolding protein: Capsid scaffolding protein is cleaved by assemblin after formation of the spherical procapsid. As a result, the capsid obtains its mature, icosahedral shape. Cleavages occur at two or more sites: release (R-site) and maturation (M-site).</text>
</comment>
<keyword evidence="12" id="KW-1185">Reference proteome</keyword>
<dbReference type="GO" id="GO:0042025">
    <property type="term" value="C:host cell nucleus"/>
    <property type="evidence" value="ECO:0007669"/>
    <property type="project" value="UniProtKB-SubCell"/>
</dbReference>
<organism evidence="11 12">
    <name type="scientific">Vespertilionid gammaherpesvirus 1</name>
    <dbReference type="NCBI Taxonomy" id="2560830"/>
    <lineage>
        <taxon>Viruses</taxon>
        <taxon>Duplodnaviria</taxon>
        <taxon>Heunggongvirae</taxon>
        <taxon>Peploviricota</taxon>
        <taxon>Herviviricetes</taxon>
        <taxon>Herpesvirales</taxon>
        <taxon>Orthoherpesviridae</taxon>
        <taxon>Gammaherpesvirinae</taxon>
        <taxon>Percavirus</taxon>
        <taxon>Percavirus vespertilionidgamma1</taxon>
    </lineage>
</organism>
<dbReference type="GO" id="GO:0030430">
    <property type="term" value="C:host cell cytoplasm"/>
    <property type="evidence" value="ECO:0007669"/>
    <property type="project" value="UniProtKB-SubCell"/>
</dbReference>
<dbReference type="GO" id="GO:0004252">
    <property type="term" value="F:serine-type endopeptidase activity"/>
    <property type="evidence" value="ECO:0007669"/>
    <property type="project" value="UniProtKB-UniRule"/>
</dbReference>
<keyword evidence="3 9" id="KW-1188">Viral release from host cell</keyword>
<evidence type="ECO:0000313" key="12">
    <source>
        <dbReference type="Proteomes" id="UP000207650"/>
    </source>
</evidence>
<evidence type="ECO:0000256" key="4">
    <source>
        <dbReference type="ARBA" id="ARBA00022670"/>
    </source>
</evidence>
<comment type="subunit">
    <molecule>Assemblin</molecule>
    <text evidence="9">Exists in a monomer-dimer equilibrium with the dimer being the active species.</text>
</comment>
<feature type="chain" id="PRO_5023556515" description="Assembly protein" evidence="9">
    <location>
        <begin position="231"/>
        <end position="576"/>
    </location>
</feature>
<reference evidence="11 12" key="1">
    <citation type="journal article" date="2016" name="MSphere">
        <title>Isolation and Characterization of a Novel Gammaherpesvirus from a Microbat Cell Line.</title>
        <authorList>
            <person name="Shabman R.S."/>
            <person name="Shrivastava S."/>
            <person name="Tsibane T."/>
            <person name="Attie O."/>
            <person name="Jayaprakash A."/>
            <person name="Mire C.E."/>
            <person name="Dilley K.E."/>
            <person name="Puri V."/>
            <person name="Stockwell T.B."/>
            <person name="Geisbert T.W."/>
            <person name="Sachidanandam R."/>
            <person name="Basler C.F."/>
        </authorList>
    </citation>
    <scope>NUCLEOTIDE SEQUENCE [LARGE SCALE GENOMIC DNA]</scope>
    <source>
        <strain evidence="11 12">My-HV8/Myotis velifer incautus/USA/FCGHV/2011</strain>
    </source>
</reference>
<dbReference type="EMBL" id="KU220026">
    <property type="protein sequence ID" value="AMA67374.1"/>
    <property type="molecule type" value="Genomic_DNA"/>
</dbReference>
<comment type="function">
    <text evidence="9">Assemblin: Protease that plays an essential role in virion assembly within the nucleus. Catalyzes the cleavage of the assembly protein after formation of the spherical procapsid. By that cleavage, the capsid matures and gains its icosahedral shape. The cleavage sites seem to include -Ala-Ser-, -Ala-Ala-, as well as Ala-Thr bonds. Assemblin and cleavages products are evicted from the capsid before or during DNA packaging.</text>
</comment>
<evidence type="ECO:0000256" key="9">
    <source>
        <dbReference type="HAMAP-Rule" id="MF_04008"/>
    </source>
</evidence>
<keyword evidence="6 9" id="KW-0720">Serine protease</keyword>
<evidence type="ECO:0000256" key="2">
    <source>
        <dbReference type="ARBA" id="ARBA00022562"/>
    </source>
</evidence>
<dbReference type="KEGG" id="vg:26836935"/>
<feature type="chain" id="PRO_5023556516" description="Assemblin" evidence="9">
    <location>
        <begin position="1"/>
        <end position="230"/>
    </location>
</feature>
<evidence type="ECO:0000256" key="7">
    <source>
        <dbReference type="ARBA" id="ARBA00022950"/>
    </source>
</evidence>
<feature type="site" description="Cleavage; by assemblin; Release site" evidence="9">
    <location>
        <begin position="230"/>
        <end position="231"/>
    </location>
</feature>
<dbReference type="HAMAP" id="MF_04008">
    <property type="entry name" value="HSV_SCAF"/>
    <property type="match status" value="1"/>
</dbReference>
<keyword evidence="2 9" id="KW-1048">Host nucleus</keyword>
<dbReference type="PRINTS" id="PR00236">
    <property type="entry name" value="HSVCAPSIDP40"/>
</dbReference>
<protein>
    <recommendedName>
        <fullName evidence="9">Capsid scaffolding protein</fullName>
    </recommendedName>
    <alternativeName>
        <fullName evidence="9">Protease precursor</fullName>
        <shortName evidence="9">pPR</shortName>
    </alternativeName>
    <component>
        <recommendedName>
            <fullName evidence="9">Assemblin</fullName>
            <ecNumber evidence="9">3.4.21.97</ecNumber>
        </recommendedName>
        <alternativeName>
            <fullName evidence="9">Protease</fullName>
            <shortName evidence="9">Pr</shortName>
        </alternativeName>
    </component>
    <component>
        <recommendedName>
            <fullName evidence="9">Assembly protein</fullName>
            <shortName evidence="9">AP</shortName>
        </recommendedName>
        <alternativeName>
            <fullName evidence="9">Capsid assembly protein</fullName>
        </alternativeName>
    </component>
</protein>
<sequence>MSIVYVGGFVDVFNYPKNSRDLYLNPEEISKYLPLASPIPLNVEHLSDAQVGWTLGLHLSSYGLFCVGVITSPDFMNLLERLCTQSSVAQVTTDKLPPHPTLDMLHTWLPELSLSSVHPDSTLDTIPKEDIFQHVSLCALGKRRGTVAVYGATLEWVISRFTSLSPIESKTILEASQSKDPQSLQAPSFVCSHEVLMAKAIDAGFIKNRLDILKTDKSVADLKAPTYLKASVQAKPAHTDQHLTLTNAKEFIMNPNTFSGSANTQQEDLISVPRSTFMSMLQTNLDTMKQSALPKASSHLESHQISQLGPRPGIPMFQNPMSYNHSNMHIDPQSGFLPYMQHPHIVPHYVPWNPISQDPSKFGAFGYMVGPNYIPVPHPARPNKRKRDDDETIEGPVFPGENVGLQKDFQNLTKSIAAIQSEIKDLKNSTLSHQRPQLQQPIQQHWPCQEALYDATPGRQHQEHGRYFIKYFNPEMQEAISSGQINICPPPLPKKAAISTGVNAPKTSEQSRMEVETYQNTGDSQQVQTSPANANETSNGKPSQATNRPAYMEASTKPCQATQLQKIFCDELLNKQ</sequence>
<comment type="caution">
    <text evidence="9">Lacks conserved residue(s) required for the propagation of feature annotation.</text>
</comment>
<dbReference type="InterPro" id="IPR001847">
    <property type="entry name" value="Peptidase_S21"/>
</dbReference>
<proteinExistence type="inferred from homology"/>
<keyword evidence="8 9" id="KW-1035">Host cytoplasm</keyword>
<comment type="function">
    <text evidence="9">Capsid scaffolding protein: Acts as a scaffold protein by binding major capsid protein in the cytoplasm, inducing the nuclear localization of both proteins. Multimerizes in the nucleus such as major capsid protein forms the icosahedral T=16 capsid. Autocatalytic cleavage releases the assembly protein, and subsequently abolishes interaction with major capsid protein. Cleavages products are evicted from the capsid before or during DNA packaging.</text>
</comment>
<dbReference type="OrthoDB" id="9131at10239"/>
<feature type="region of interest" description="Interaction with major capsid protein" evidence="9">
    <location>
        <begin position="556"/>
        <end position="576"/>
    </location>
</feature>
<dbReference type="Pfam" id="PF00716">
    <property type="entry name" value="Peptidase_S21"/>
    <property type="match status" value="1"/>
</dbReference>
<comment type="subcellular location">
    <molecule>Assembly protein</molecule>
    <subcellularLocation>
        <location evidence="9">Host nucleus</location>
    </subcellularLocation>
</comment>
<dbReference type="Proteomes" id="UP000207650">
    <property type="component" value="Segment"/>
</dbReference>
<feature type="active site" description="Charge relay system" evidence="9">
    <location>
        <position position="45"/>
    </location>
</feature>
<keyword evidence="7 9" id="KW-0118">Viral capsid assembly</keyword>
<keyword evidence="1 9" id="KW-0597">Phosphoprotein</keyword>
<evidence type="ECO:0000313" key="11">
    <source>
        <dbReference type="EMBL" id="AMA67374.1"/>
    </source>
</evidence>
<evidence type="ECO:0000256" key="8">
    <source>
        <dbReference type="ARBA" id="ARBA00023200"/>
    </source>
</evidence>
<evidence type="ECO:0000256" key="1">
    <source>
        <dbReference type="ARBA" id="ARBA00022553"/>
    </source>
</evidence>
<comment type="subcellular location">
    <molecule>Capsid scaffolding protein</molecule>
    <subcellularLocation>
        <location evidence="9">Host cytoplasm</location>
    </subcellularLocation>
</comment>
<evidence type="ECO:0000256" key="10">
    <source>
        <dbReference type="SAM" id="MobiDB-lite"/>
    </source>
</evidence>